<keyword evidence="2" id="KW-1185">Reference proteome</keyword>
<name>A0A2P5D7Q0_PARAD</name>
<evidence type="ECO:0000313" key="2">
    <source>
        <dbReference type="Proteomes" id="UP000237105"/>
    </source>
</evidence>
<dbReference type="Proteomes" id="UP000237105">
    <property type="component" value="Unassembled WGS sequence"/>
</dbReference>
<gene>
    <name evidence="1" type="ORF">PanWU01x14_090370</name>
</gene>
<proteinExistence type="predicted"/>
<accession>A0A2P5D7Q0</accession>
<evidence type="ECO:0000313" key="1">
    <source>
        <dbReference type="EMBL" id="PON69314.1"/>
    </source>
</evidence>
<reference evidence="2" key="1">
    <citation type="submission" date="2016-06" db="EMBL/GenBank/DDBJ databases">
        <title>Parallel loss of symbiosis genes in relatives of nitrogen-fixing non-legume Parasponia.</title>
        <authorList>
            <person name="Van Velzen R."/>
            <person name="Holmer R."/>
            <person name="Bu F."/>
            <person name="Rutten L."/>
            <person name="Van Zeijl A."/>
            <person name="Liu W."/>
            <person name="Santuari L."/>
            <person name="Cao Q."/>
            <person name="Sharma T."/>
            <person name="Shen D."/>
            <person name="Roswanjaya Y."/>
            <person name="Wardhani T."/>
            <person name="Kalhor M.S."/>
            <person name="Jansen J."/>
            <person name="Van den Hoogen J."/>
            <person name="Gungor B."/>
            <person name="Hartog M."/>
            <person name="Hontelez J."/>
            <person name="Verver J."/>
            <person name="Yang W.-C."/>
            <person name="Schijlen E."/>
            <person name="Repin R."/>
            <person name="Schilthuizen M."/>
            <person name="Schranz E."/>
            <person name="Heidstra R."/>
            <person name="Miyata K."/>
            <person name="Fedorova E."/>
            <person name="Kohlen W."/>
            <person name="Bisseling T."/>
            <person name="Smit S."/>
            <person name="Geurts R."/>
        </authorList>
    </citation>
    <scope>NUCLEOTIDE SEQUENCE [LARGE SCALE GENOMIC DNA]</scope>
    <source>
        <strain evidence="2">cv. WU1-14</strain>
    </source>
</reference>
<dbReference type="AlphaFoldDB" id="A0A2P5D7Q0"/>
<comment type="caution">
    <text evidence="1">The sequence shown here is derived from an EMBL/GenBank/DDBJ whole genome shotgun (WGS) entry which is preliminary data.</text>
</comment>
<dbReference type="EMBL" id="JXTB01000057">
    <property type="protein sequence ID" value="PON69314.1"/>
    <property type="molecule type" value="Genomic_DNA"/>
</dbReference>
<sequence>MGHGGSNKWLYLRSTTTTAALPVRTTEIEIGRGKIFKRKNTLQGFDSKAGSNEEAIPLICRIDSIEC</sequence>
<protein>
    <submittedName>
        <fullName evidence="1">Uncharacterized protein</fullName>
    </submittedName>
</protein>
<organism evidence="1 2">
    <name type="scientific">Parasponia andersonii</name>
    <name type="common">Sponia andersonii</name>
    <dbReference type="NCBI Taxonomy" id="3476"/>
    <lineage>
        <taxon>Eukaryota</taxon>
        <taxon>Viridiplantae</taxon>
        <taxon>Streptophyta</taxon>
        <taxon>Embryophyta</taxon>
        <taxon>Tracheophyta</taxon>
        <taxon>Spermatophyta</taxon>
        <taxon>Magnoliopsida</taxon>
        <taxon>eudicotyledons</taxon>
        <taxon>Gunneridae</taxon>
        <taxon>Pentapetalae</taxon>
        <taxon>rosids</taxon>
        <taxon>fabids</taxon>
        <taxon>Rosales</taxon>
        <taxon>Cannabaceae</taxon>
        <taxon>Parasponia</taxon>
    </lineage>
</organism>